<protein>
    <submittedName>
        <fullName evidence="2">Uncharacterized protein</fullName>
    </submittedName>
</protein>
<evidence type="ECO:0000256" key="1">
    <source>
        <dbReference type="SAM" id="Phobius"/>
    </source>
</evidence>
<evidence type="ECO:0000313" key="2">
    <source>
        <dbReference type="EMBL" id="KAK1121089.1"/>
    </source>
</evidence>
<gene>
    <name evidence="2" type="ORF">K0M31_010869</name>
</gene>
<proteinExistence type="predicted"/>
<name>A0AA40FL26_9HYME</name>
<accession>A0AA40FL26</accession>
<dbReference type="EMBL" id="JAHYIQ010000028">
    <property type="protein sequence ID" value="KAK1121089.1"/>
    <property type="molecule type" value="Genomic_DNA"/>
</dbReference>
<keyword evidence="1" id="KW-0812">Transmembrane</keyword>
<keyword evidence="3" id="KW-1185">Reference proteome</keyword>
<dbReference type="AlphaFoldDB" id="A0AA40FL26"/>
<reference evidence="2" key="1">
    <citation type="submission" date="2021-10" db="EMBL/GenBank/DDBJ databases">
        <title>Melipona bicolor Genome sequencing and assembly.</title>
        <authorList>
            <person name="Araujo N.S."/>
            <person name="Arias M.C."/>
        </authorList>
    </citation>
    <scope>NUCLEOTIDE SEQUENCE</scope>
    <source>
        <strain evidence="2">USP_2M_L1-L4_2017</strain>
        <tissue evidence="2">Whole body</tissue>
    </source>
</reference>
<organism evidence="2 3">
    <name type="scientific">Melipona bicolor</name>
    <dbReference type="NCBI Taxonomy" id="60889"/>
    <lineage>
        <taxon>Eukaryota</taxon>
        <taxon>Metazoa</taxon>
        <taxon>Ecdysozoa</taxon>
        <taxon>Arthropoda</taxon>
        <taxon>Hexapoda</taxon>
        <taxon>Insecta</taxon>
        <taxon>Pterygota</taxon>
        <taxon>Neoptera</taxon>
        <taxon>Endopterygota</taxon>
        <taxon>Hymenoptera</taxon>
        <taxon>Apocrita</taxon>
        <taxon>Aculeata</taxon>
        <taxon>Apoidea</taxon>
        <taxon>Anthophila</taxon>
        <taxon>Apidae</taxon>
        <taxon>Melipona</taxon>
    </lineage>
</organism>
<keyword evidence="1" id="KW-0472">Membrane</keyword>
<evidence type="ECO:0000313" key="3">
    <source>
        <dbReference type="Proteomes" id="UP001177670"/>
    </source>
</evidence>
<dbReference type="Proteomes" id="UP001177670">
    <property type="component" value="Unassembled WGS sequence"/>
</dbReference>
<sequence length="52" mass="5171">MPPVERRHALDAVLERIAFAGGGATGIRAAVAAVAAVASLVVGQRGTMGRDG</sequence>
<keyword evidence="1" id="KW-1133">Transmembrane helix</keyword>
<comment type="caution">
    <text evidence="2">The sequence shown here is derived from an EMBL/GenBank/DDBJ whole genome shotgun (WGS) entry which is preliminary data.</text>
</comment>
<feature type="transmembrane region" description="Helical" evidence="1">
    <location>
        <begin position="17"/>
        <end position="42"/>
    </location>
</feature>